<evidence type="ECO:0000256" key="2">
    <source>
        <dbReference type="ARBA" id="ARBA00004496"/>
    </source>
</evidence>
<evidence type="ECO:0000313" key="18">
    <source>
        <dbReference type="Proteomes" id="UP000694923"/>
    </source>
</evidence>
<evidence type="ECO:0000256" key="5">
    <source>
        <dbReference type="ARBA" id="ARBA00022744"/>
    </source>
</evidence>
<dbReference type="SUPFAM" id="SSF64593">
    <property type="entry name" value="Intermediate filament protein, coiled coil region"/>
    <property type="match status" value="3"/>
</dbReference>
<keyword evidence="5" id="KW-0416">Keratin</keyword>
<feature type="region of interest" description="Disordered" evidence="16">
    <location>
        <begin position="437"/>
        <end position="456"/>
    </location>
</feature>
<dbReference type="PROSITE" id="PS51842">
    <property type="entry name" value="IF_ROD_2"/>
    <property type="match status" value="1"/>
</dbReference>
<keyword evidence="7 15" id="KW-0175">Coiled coil</keyword>
<keyword evidence="4" id="KW-0963">Cytoplasm</keyword>
<name>A0ABM0QXF5_GALVR</name>
<evidence type="ECO:0000256" key="15">
    <source>
        <dbReference type="SAM" id="Coils"/>
    </source>
</evidence>
<evidence type="ECO:0000256" key="8">
    <source>
        <dbReference type="ARBA" id="ARBA00023242"/>
    </source>
</evidence>
<reference evidence="19" key="1">
    <citation type="submission" date="2025-08" db="UniProtKB">
        <authorList>
            <consortium name="RefSeq"/>
        </authorList>
    </citation>
    <scope>IDENTIFICATION</scope>
</reference>
<dbReference type="InterPro" id="IPR039008">
    <property type="entry name" value="IF_rod_dom"/>
</dbReference>
<evidence type="ECO:0000256" key="12">
    <source>
        <dbReference type="ARBA" id="ARBA00042964"/>
    </source>
</evidence>
<evidence type="ECO:0000256" key="10">
    <source>
        <dbReference type="ARBA" id="ARBA00039429"/>
    </source>
</evidence>
<dbReference type="InterPro" id="IPR018039">
    <property type="entry name" value="IF_conserved"/>
</dbReference>
<dbReference type="PRINTS" id="PR01276">
    <property type="entry name" value="TYPE2KERATIN"/>
</dbReference>
<protein>
    <recommendedName>
        <fullName evidence="10">Keratin, type II cytoskeletal 8</fullName>
    </recommendedName>
    <alternativeName>
        <fullName evidence="12">Cytokeratin-8</fullName>
    </alternativeName>
    <alternativeName>
        <fullName evidence="11">Keratin-8</fullName>
    </alternativeName>
    <alternativeName>
        <fullName evidence="13">Type-II keratin Kb8</fullName>
    </alternativeName>
</protein>
<keyword evidence="6 14" id="KW-0403">Intermediate filament</keyword>
<feature type="compositionally biased region" description="Polar residues" evidence="16">
    <location>
        <begin position="1"/>
        <end position="11"/>
    </location>
</feature>
<evidence type="ECO:0000256" key="11">
    <source>
        <dbReference type="ARBA" id="ARBA00042886"/>
    </source>
</evidence>
<evidence type="ECO:0000259" key="17">
    <source>
        <dbReference type="PROSITE" id="PS51842"/>
    </source>
</evidence>
<evidence type="ECO:0000256" key="4">
    <source>
        <dbReference type="ARBA" id="ARBA00022490"/>
    </source>
</evidence>
<evidence type="ECO:0000256" key="6">
    <source>
        <dbReference type="ARBA" id="ARBA00022754"/>
    </source>
</evidence>
<sequence>MSIRVTQKSFKLSSGPRSFSSRSYTSVPSSRISSSSVSRVSSSRGGLALGGSYPGAVGMGNLTTVTVNQSLLNPLHLEVDPTLHAVRTQEKEQIKSLNNKFASFIDKVRFLEQQNKMLETKWSLLQQQKTARSNMDNMFESYINNLRRQLDSLGQEKLKLETELNNMQGLVEDFKNKYEDEINKRTEMENEFVLIKKDVDEAYMNKVELESRLEGLTDEINFLRQLYEEEIRELQSQISDTFVVLSMDNSRSLDMDSIIAEVKAQYEEIANRSRAEAESMYQIKYEELQNQARKHGDDLRRSKTEITEMNRNISRLQAEIEGLKGQRASLEAAIADAEQRGELAVKDANSKVAEVQEALQQAKQEAARQLREYQDLLNVKLGLDIEIATYRKLLEGEENRLESGMNNMSIHTKTTTGYSGGLSFTSPSYAMTSFPPAFSSGGSSSPFSRTSSSKAVVVKKIETRDGKLVSESSDVLPK</sequence>
<dbReference type="Proteomes" id="UP000694923">
    <property type="component" value="Unplaced"/>
</dbReference>
<feature type="region of interest" description="Disordered" evidence="16">
    <location>
        <begin position="1"/>
        <end position="45"/>
    </location>
</feature>
<keyword evidence="18" id="KW-1185">Reference proteome</keyword>
<accession>A0ABM0QXF5</accession>
<dbReference type="RefSeq" id="XP_008573046.1">
    <property type="nucleotide sequence ID" value="XM_008574824.1"/>
</dbReference>
<dbReference type="GeneID" id="103592214"/>
<dbReference type="PROSITE" id="PS00226">
    <property type="entry name" value="IF_ROD_1"/>
    <property type="match status" value="1"/>
</dbReference>
<dbReference type="PANTHER" id="PTHR45616:SF26">
    <property type="entry name" value="KERATIN, TYPE II CYTOSKELETAL 8"/>
    <property type="match status" value="1"/>
</dbReference>
<dbReference type="Pfam" id="PF00038">
    <property type="entry name" value="Filament"/>
    <property type="match status" value="1"/>
</dbReference>
<comment type="similarity">
    <text evidence="14">Belongs to the intermediate filament family.</text>
</comment>
<evidence type="ECO:0000256" key="14">
    <source>
        <dbReference type="RuleBase" id="RU000685"/>
    </source>
</evidence>
<feature type="coiled-coil region" evidence="15">
    <location>
        <begin position="285"/>
        <end position="379"/>
    </location>
</feature>
<organism evidence="18 19">
    <name type="scientific">Galeopterus variegatus</name>
    <name type="common">Malayan flying lemur</name>
    <name type="synonym">Cynocephalus variegatus</name>
    <dbReference type="NCBI Taxonomy" id="482537"/>
    <lineage>
        <taxon>Eukaryota</taxon>
        <taxon>Metazoa</taxon>
        <taxon>Chordata</taxon>
        <taxon>Craniata</taxon>
        <taxon>Vertebrata</taxon>
        <taxon>Euteleostomi</taxon>
        <taxon>Mammalia</taxon>
        <taxon>Eutheria</taxon>
        <taxon>Euarchontoglires</taxon>
        <taxon>Dermoptera</taxon>
        <taxon>Cynocephalidae</taxon>
        <taxon>Galeopterus</taxon>
    </lineage>
</organism>
<dbReference type="SMART" id="SM01391">
    <property type="entry name" value="Filament"/>
    <property type="match status" value="1"/>
</dbReference>
<evidence type="ECO:0000256" key="13">
    <source>
        <dbReference type="ARBA" id="ARBA00043133"/>
    </source>
</evidence>
<keyword evidence="8" id="KW-0539">Nucleus</keyword>
<dbReference type="InterPro" id="IPR003054">
    <property type="entry name" value="Keratin_II"/>
</dbReference>
<evidence type="ECO:0000313" key="19">
    <source>
        <dbReference type="RefSeq" id="XP_008573046.1"/>
    </source>
</evidence>
<evidence type="ECO:0000256" key="7">
    <source>
        <dbReference type="ARBA" id="ARBA00023054"/>
    </source>
</evidence>
<dbReference type="Pfam" id="PF16208">
    <property type="entry name" value="Keratin_2_head"/>
    <property type="match status" value="1"/>
</dbReference>
<comment type="function">
    <text evidence="9">Together with KRT19, helps to link the contractile apparatus to dystrophin at the costameres of striated muscle.</text>
</comment>
<feature type="compositionally biased region" description="Low complexity" evidence="16">
    <location>
        <begin position="437"/>
        <end position="453"/>
    </location>
</feature>
<gene>
    <name evidence="19" type="primary">KRT8</name>
</gene>
<dbReference type="Gene3D" id="1.20.5.1160">
    <property type="entry name" value="Vasodilator-stimulated phosphoprotein"/>
    <property type="match status" value="1"/>
</dbReference>
<feature type="compositionally biased region" description="Low complexity" evidence="16">
    <location>
        <begin position="12"/>
        <end position="45"/>
    </location>
</feature>
<evidence type="ECO:0000256" key="16">
    <source>
        <dbReference type="SAM" id="MobiDB-lite"/>
    </source>
</evidence>
<dbReference type="Gene3D" id="1.20.5.500">
    <property type="entry name" value="Single helix bin"/>
    <property type="match status" value="1"/>
</dbReference>
<comment type="subcellular location">
    <subcellularLocation>
        <location evidence="2">Cytoplasm</location>
    </subcellularLocation>
    <subcellularLocation>
        <location evidence="1">Nucleus matrix</location>
    </subcellularLocation>
    <subcellularLocation>
        <location evidence="3">Nucleus</location>
        <location evidence="3">Nucleoplasm</location>
    </subcellularLocation>
</comment>
<dbReference type="Gene3D" id="1.20.5.170">
    <property type="match status" value="1"/>
</dbReference>
<evidence type="ECO:0000256" key="9">
    <source>
        <dbReference type="ARBA" id="ARBA00037766"/>
    </source>
</evidence>
<feature type="coiled-coil region" evidence="15">
    <location>
        <begin position="143"/>
        <end position="233"/>
    </location>
</feature>
<evidence type="ECO:0000256" key="1">
    <source>
        <dbReference type="ARBA" id="ARBA00004109"/>
    </source>
</evidence>
<evidence type="ECO:0000256" key="3">
    <source>
        <dbReference type="ARBA" id="ARBA00004642"/>
    </source>
</evidence>
<proteinExistence type="inferred from homology"/>
<dbReference type="InterPro" id="IPR032444">
    <property type="entry name" value="Keratin_2_head"/>
</dbReference>
<feature type="domain" description="IF rod" evidence="17">
    <location>
        <begin position="90"/>
        <end position="401"/>
    </location>
</feature>
<dbReference type="PANTHER" id="PTHR45616">
    <property type="entry name" value="GATA-TYPE DOMAIN-CONTAINING PROTEIN"/>
    <property type="match status" value="1"/>
</dbReference>